<dbReference type="GO" id="GO:0042175">
    <property type="term" value="C:nuclear outer membrane-endoplasmic reticulum membrane network"/>
    <property type="evidence" value="ECO:0000318"/>
    <property type="project" value="GO_Central"/>
</dbReference>
<feature type="compositionally biased region" description="Acidic residues" evidence="2">
    <location>
        <begin position="523"/>
        <end position="537"/>
    </location>
</feature>
<dbReference type="OMA" id="ERTQIEC"/>
<protein>
    <submittedName>
        <fullName evidence="3">Uncharacterized protein</fullName>
    </submittedName>
</protein>
<feature type="region of interest" description="Disordered" evidence="2">
    <location>
        <begin position="818"/>
        <end position="853"/>
    </location>
</feature>
<dbReference type="GeneID" id="586924"/>
<evidence type="ECO:0000256" key="1">
    <source>
        <dbReference type="SAM" id="Coils"/>
    </source>
</evidence>
<name>A0A7M7HEZ1_STRPU</name>
<dbReference type="GO" id="GO:0008298">
    <property type="term" value="P:intracellular mRNA localization"/>
    <property type="evidence" value="ECO:0000318"/>
    <property type="project" value="GO_Central"/>
</dbReference>
<dbReference type="PANTHER" id="PTHR31027">
    <property type="entry name" value="NUCLEAR SEGREGATION PROTEIN BFR1"/>
    <property type="match status" value="1"/>
</dbReference>
<dbReference type="EnsemblMetazoa" id="XM_011665289">
    <property type="protein sequence ID" value="XP_011663591"/>
    <property type="gene ID" value="LOC586924"/>
</dbReference>
<dbReference type="PANTHER" id="PTHR31027:SF2">
    <property type="entry name" value="LEBERCILIN DOMAIN-CONTAINING PROTEIN"/>
    <property type="match status" value="1"/>
</dbReference>
<dbReference type="GO" id="GO:0005783">
    <property type="term" value="C:endoplasmic reticulum"/>
    <property type="evidence" value="ECO:0000318"/>
    <property type="project" value="GO_Central"/>
</dbReference>
<dbReference type="KEGG" id="spu:586924"/>
<evidence type="ECO:0000313" key="4">
    <source>
        <dbReference type="Proteomes" id="UP000007110"/>
    </source>
</evidence>
<evidence type="ECO:0000256" key="2">
    <source>
        <dbReference type="SAM" id="MobiDB-lite"/>
    </source>
</evidence>
<proteinExistence type="predicted"/>
<feature type="compositionally biased region" description="Low complexity" evidence="2">
    <location>
        <begin position="335"/>
        <end position="361"/>
    </location>
</feature>
<accession>A0A7M7HEZ1</accession>
<dbReference type="GO" id="GO:0003729">
    <property type="term" value="F:mRNA binding"/>
    <property type="evidence" value="ECO:0000318"/>
    <property type="project" value="GO_Central"/>
</dbReference>
<feature type="compositionally biased region" description="Basic and acidic residues" evidence="2">
    <location>
        <begin position="14"/>
        <end position="34"/>
    </location>
</feature>
<dbReference type="GO" id="GO:1990904">
    <property type="term" value="C:ribonucleoprotein complex"/>
    <property type="evidence" value="ECO:0000318"/>
    <property type="project" value="GO_Central"/>
</dbReference>
<reference evidence="4" key="1">
    <citation type="submission" date="2015-02" db="EMBL/GenBank/DDBJ databases">
        <title>Genome sequencing for Strongylocentrotus purpuratus.</title>
        <authorList>
            <person name="Murali S."/>
            <person name="Liu Y."/>
            <person name="Vee V."/>
            <person name="English A."/>
            <person name="Wang M."/>
            <person name="Skinner E."/>
            <person name="Han Y."/>
            <person name="Muzny D.M."/>
            <person name="Worley K.C."/>
            <person name="Gibbs R.A."/>
        </authorList>
    </citation>
    <scope>NUCLEOTIDE SEQUENCE</scope>
</reference>
<keyword evidence="1" id="KW-0175">Coiled coil</keyword>
<keyword evidence="4" id="KW-1185">Reference proteome</keyword>
<feature type="region of interest" description="Disordered" evidence="2">
    <location>
        <begin position="1"/>
        <end position="97"/>
    </location>
</feature>
<dbReference type="RefSeq" id="XP_011663591.2">
    <property type="nucleotide sequence ID" value="XM_011665289.2"/>
</dbReference>
<sequence length="853" mass="94910">MAEAEASATDGEEDGKLRDSSEKLRDSSENDGNGKRRFVPKPNRLKLDRESQALTEKISAKEAELKALGRPNNDSSPAETAEREVLIKEQKSTRELKESTITKRKEFDDNIHKLSDDISKKSDVLSKIKANLPHKTEKAIDDNIRKLEYQLQTQHFKLRDEKRIVNEITKLRRSKKEVHEYLAKRTEIESYIRKKEEMKKQRNFYFKKVTELKSKEDEIRQKLFRMKSKTDEAWTRYREAGPQRDRIKKEIDSLYDMRRQLNADFQLQMRDYREFSELQRLENERQKEEEKKAQEANHKREWFEYETTREPFQEERAQIECLVTYLHRLLPKGEGQALSQGGSPLSGASPSSSVSSLGRSSSFKDEEGSYTILRKKGDEDDEVFEKAANLKKKKSKRKSWLSKPLRHSREIFNQFTSLGLSAPSTAMEIQDGLDRLLAKMQYYEDAAASVKMAHSAIPQDLSASSSFSSGVVTATDVEDTFDFPEDIPQDSVPGDGWLGAGVRDGEGDGGESAANMKGKKLGDDEDGVQEDGGESEEREDKCFQEDVPSIREPSGDEGGDVSVADLSLGSSKVVDDESGSVKLQVEGTVQSDESGSSGSDDSKEAGDVTDDSESTVVANEGEGGQSSPGDGSPATRGGQMVANMDAMATNIVVGDAERIAEGQTEPVSGESNVTMTIPDIGDDEVDKDREDSGMGDIQDGESKKGGIVERKNEKLKLIVTRKSEKDLETKADLLMSSQMEYSSDYASNSTGSAVSTPTDILLKREPLLDTSSLCRDTNEVEMSGFVLGSEEEGDCESILNANNNSSTLTSQHALQRPHLGSFGQEQIAGGEREKLDVFQSVDPPSFPVREEEL</sequence>
<feature type="coiled-coil region" evidence="1">
    <location>
        <begin position="244"/>
        <end position="301"/>
    </location>
</feature>
<feature type="compositionally biased region" description="Basic and acidic residues" evidence="2">
    <location>
        <begin position="58"/>
        <end position="67"/>
    </location>
</feature>
<feature type="region of interest" description="Disordered" evidence="2">
    <location>
        <begin position="481"/>
        <end position="643"/>
    </location>
</feature>
<feature type="compositionally biased region" description="Basic and acidic residues" evidence="2">
    <location>
        <begin position="80"/>
        <end position="97"/>
    </location>
</feature>
<evidence type="ECO:0000313" key="3">
    <source>
        <dbReference type="EnsemblMetazoa" id="XP_011663591"/>
    </source>
</evidence>
<organism evidence="3 4">
    <name type="scientific">Strongylocentrotus purpuratus</name>
    <name type="common">Purple sea urchin</name>
    <dbReference type="NCBI Taxonomy" id="7668"/>
    <lineage>
        <taxon>Eukaryota</taxon>
        <taxon>Metazoa</taxon>
        <taxon>Echinodermata</taxon>
        <taxon>Eleutherozoa</taxon>
        <taxon>Echinozoa</taxon>
        <taxon>Echinoidea</taxon>
        <taxon>Euechinoidea</taxon>
        <taxon>Echinacea</taxon>
        <taxon>Camarodonta</taxon>
        <taxon>Echinidea</taxon>
        <taxon>Strongylocentrotidae</taxon>
        <taxon>Strongylocentrotus</taxon>
    </lineage>
</organism>
<feature type="compositionally biased region" description="Polar residues" evidence="2">
    <location>
        <begin position="665"/>
        <end position="675"/>
    </location>
</feature>
<reference evidence="3" key="2">
    <citation type="submission" date="2021-01" db="UniProtKB">
        <authorList>
            <consortium name="EnsemblMetazoa"/>
        </authorList>
    </citation>
    <scope>IDENTIFICATION</scope>
</reference>
<dbReference type="AlphaFoldDB" id="A0A7M7HEZ1"/>
<dbReference type="OrthoDB" id="2195113at2759"/>
<feature type="region of interest" description="Disordered" evidence="2">
    <location>
        <begin position="657"/>
        <end position="708"/>
    </location>
</feature>
<feature type="region of interest" description="Disordered" evidence="2">
    <location>
        <begin position="334"/>
        <end position="363"/>
    </location>
</feature>
<dbReference type="Proteomes" id="UP000007110">
    <property type="component" value="Unassembled WGS sequence"/>
</dbReference>
<dbReference type="InParanoid" id="A0A7M7HEZ1"/>
<dbReference type="InterPro" id="IPR039604">
    <property type="entry name" value="Bfr1"/>
</dbReference>